<protein>
    <submittedName>
        <fullName evidence="1">Uncharacterized protein</fullName>
    </submittedName>
</protein>
<comment type="caution">
    <text evidence="1">The sequence shown here is derived from an EMBL/GenBank/DDBJ whole genome shotgun (WGS) entry which is preliminary data.</text>
</comment>
<organism evidence="1 2">
    <name type="scientific">Oryzias melastigma</name>
    <name type="common">Marine medaka</name>
    <dbReference type="NCBI Taxonomy" id="30732"/>
    <lineage>
        <taxon>Eukaryota</taxon>
        <taxon>Metazoa</taxon>
        <taxon>Chordata</taxon>
        <taxon>Craniata</taxon>
        <taxon>Vertebrata</taxon>
        <taxon>Euteleostomi</taxon>
        <taxon>Actinopterygii</taxon>
        <taxon>Neopterygii</taxon>
        <taxon>Teleostei</taxon>
        <taxon>Neoteleostei</taxon>
        <taxon>Acanthomorphata</taxon>
        <taxon>Ovalentaria</taxon>
        <taxon>Atherinomorphae</taxon>
        <taxon>Beloniformes</taxon>
        <taxon>Adrianichthyidae</taxon>
        <taxon>Oryziinae</taxon>
        <taxon>Oryzias</taxon>
    </lineage>
</organism>
<reference evidence="1" key="1">
    <citation type="journal article" name="BMC Genomics">
        <title>Long-read sequencing and de novo genome assembly of marine medaka (Oryzias melastigma).</title>
        <authorList>
            <person name="Liang P."/>
            <person name="Saqib H.S.A."/>
            <person name="Ni X."/>
            <person name="Shen Y."/>
        </authorList>
    </citation>
    <scope>NUCLEOTIDE SEQUENCE</scope>
    <source>
        <strain evidence="1">Bigg-433</strain>
    </source>
</reference>
<dbReference type="Proteomes" id="UP000646548">
    <property type="component" value="Unassembled WGS sequence"/>
</dbReference>
<accession>A0A834C1S1</accession>
<proteinExistence type="predicted"/>
<sequence>MIEDCGSILTPPVNHCSVLGQDRHFPVRLQWSLHAYECPSDGQRGNGTTPLSVCLRAVVASSVAYHCQSRGSSSCSERGDAVLLRDGPGIETRRMSESPQVSHRLTPTIESCLSLVARVLDGSRVRGER</sequence>
<evidence type="ECO:0000313" key="1">
    <source>
        <dbReference type="EMBL" id="KAF6720333.1"/>
    </source>
</evidence>
<name>A0A834C1S1_ORYME</name>
<gene>
    <name evidence="1" type="ORF">FQA47_002814</name>
</gene>
<dbReference type="AlphaFoldDB" id="A0A834C1S1"/>
<evidence type="ECO:0000313" key="2">
    <source>
        <dbReference type="Proteomes" id="UP000646548"/>
    </source>
</evidence>
<dbReference type="EMBL" id="WKFB01000527">
    <property type="protein sequence ID" value="KAF6720333.1"/>
    <property type="molecule type" value="Genomic_DNA"/>
</dbReference>